<gene>
    <name evidence="1" type="ORF">METZ01_LOCUS300300</name>
</gene>
<reference evidence="1" key="1">
    <citation type="submission" date="2018-05" db="EMBL/GenBank/DDBJ databases">
        <authorList>
            <person name="Lanie J.A."/>
            <person name="Ng W.-L."/>
            <person name="Kazmierczak K.M."/>
            <person name="Andrzejewski T.M."/>
            <person name="Davidsen T.M."/>
            <person name="Wayne K.J."/>
            <person name="Tettelin H."/>
            <person name="Glass J.I."/>
            <person name="Rusch D."/>
            <person name="Podicherti R."/>
            <person name="Tsui H.-C.T."/>
            <person name="Winkler M.E."/>
        </authorList>
    </citation>
    <scope>NUCLEOTIDE SEQUENCE</scope>
</reference>
<proteinExistence type="predicted"/>
<accession>A0A382MFD2</accession>
<dbReference type="AlphaFoldDB" id="A0A382MFD2"/>
<sequence>MVGAGGHFGNRSVGLTCTVSAAV</sequence>
<organism evidence="1">
    <name type="scientific">marine metagenome</name>
    <dbReference type="NCBI Taxonomy" id="408172"/>
    <lineage>
        <taxon>unclassified sequences</taxon>
        <taxon>metagenomes</taxon>
        <taxon>ecological metagenomes</taxon>
    </lineage>
</organism>
<protein>
    <submittedName>
        <fullName evidence="1">Uncharacterized protein</fullName>
    </submittedName>
</protein>
<evidence type="ECO:0000313" key="1">
    <source>
        <dbReference type="EMBL" id="SVC47446.1"/>
    </source>
</evidence>
<name>A0A382MFD2_9ZZZZ</name>
<dbReference type="EMBL" id="UINC01093207">
    <property type="protein sequence ID" value="SVC47446.1"/>
    <property type="molecule type" value="Genomic_DNA"/>
</dbReference>